<dbReference type="InterPro" id="IPR005612">
    <property type="entry name" value="CCAAT-binding_factor"/>
</dbReference>
<feature type="compositionally biased region" description="Acidic residues" evidence="2">
    <location>
        <begin position="891"/>
        <end position="924"/>
    </location>
</feature>
<comment type="caution">
    <text evidence="4">The sequence shown here is derived from an EMBL/GenBank/DDBJ whole genome shotgun (WGS) entry which is preliminary data.</text>
</comment>
<feature type="compositionally biased region" description="Acidic residues" evidence="2">
    <location>
        <begin position="1001"/>
        <end position="1013"/>
    </location>
</feature>
<evidence type="ECO:0000256" key="1">
    <source>
        <dbReference type="ARBA" id="ARBA00007797"/>
    </source>
</evidence>
<evidence type="ECO:0000256" key="2">
    <source>
        <dbReference type="SAM" id="MobiDB-lite"/>
    </source>
</evidence>
<evidence type="ECO:0000259" key="3">
    <source>
        <dbReference type="Pfam" id="PF03914"/>
    </source>
</evidence>
<feature type="compositionally biased region" description="Acidic residues" evidence="2">
    <location>
        <begin position="1084"/>
        <end position="1093"/>
    </location>
</feature>
<reference evidence="4" key="1">
    <citation type="submission" date="2017-08" db="EMBL/GenBank/DDBJ databases">
        <authorList>
            <person name="Polle J.E."/>
            <person name="Barry K."/>
            <person name="Cushman J."/>
            <person name="Schmutz J."/>
            <person name="Tran D."/>
            <person name="Hathwaick L.T."/>
            <person name="Yim W.C."/>
            <person name="Jenkins J."/>
            <person name="Mckie-Krisberg Z.M."/>
            <person name="Prochnik S."/>
            <person name="Lindquist E."/>
            <person name="Dockter R.B."/>
            <person name="Adam C."/>
            <person name="Molina H."/>
            <person name="Bunkerborg J."/>
            <person name="Jin E."/>
            <person name="Buchheim M."/>
            <person name="Magnuson J."/>
        </authorList>
    </citation>
    <scope>NUCLEOTIDE SEQUENCE</scope>
    <source>
        <strain evidence="4">CCAP 19/18</strain>
    </source>
</reference>
<feature type="region of interest" description="Disordered" evidence="2">
    <location>
        <begin position="710"/>
        <end position="744"/>
    </location>
</feature>
<feature type="compositionally biased region" description="Acidic residues" evidence="2">
    <location>
        <begin position="942"/>
        <end position="968"/>
    </location>
</feature>
<feature type="domain" description="CCAAT-binding factor" evidence="3">
    <location>
        <begin position="575"/>
        <end position="782"/>
    </location>
</feature>
<feature type="region of interest" description="Disordered" evidence="2">
    <location>
        <begin position="874"/>
        <end position="1248"/>
    </location>
</feature>
<feature type="compositionally biased region" description="Acidic residues" evidence="2">
    <location>
        <begin position="1029"/>
        <end position="1040"/>
    </location>
</feature>
<feature type="region of interest" description="Disordered" evidence="2">
    <location>
        <begin position="29"/>
        <end position="140"/>
    </location>
</feature>
<sequence length="1248" mass="135204">MGASKKKGVEGDGLKGDVAAQLKQLGLAAGGVGGDHAFDDFAPPAAKPGPPAPKQQKQVQDGGPTKPARQHAQPQPSKAKGKGSKQQEQSKKPSPSSKGPAGMTQGPQEEGPGTTEGQAKREWNQGAGPRPGGQSGKSLLAQDQPSVWHVAAAAMPPLAKPASSSLEGGSSKAADAPAPLTDEQIDELRQRCEGILANEAAAFERELKRRNLADYKWIMQVKRSGTTSDKVAAITLQVQESVVANLSSLDSLISWVQKRKGGREVARQAIEALQELFCSVLLPDRKLVHFEQQPLHLLPAGKEGSKYLLWWYLEDQIKVRYNLLIAALEECSRDNLDFLKDRATKAIYQLLAKKPEGEAKLLAALVNKLGDPNRKIASKTGYLLSQLLLQHPVMKPIVAREVERFLFRPGLQTRARYYAIVFLNQLPLSHKEKEGGPALARRLVDLYFTMFRLIVEGQVGSAAEVGKAQAERYRKEMAVYLRQKKRQDEQQATAAPKKGGKGAAAGIKAKAKKLVPPKKPKAAVPEEMDARMLSALIVGIRRAFPYVATEDVEPLIERNSQQLFRLVHVAPFPVAVQALMLMWQLFSTQATISERFYRALYAVLSSDGPATSSKAPMFLALLYKAMRVDVSPKRAAAFAKRLLQVAIPAPAHFACGALLLLSEVLKVQPALWAGLMQPEEPATAGGLSTKAGAGKAQEDEDFEVFKDLDDEEQEGGAQQGATREGAGKKANSAEPGVQEAWPKPGYYDMQKREPLYAMAERACWWELLALAAHAHPSVAAMARTLMSGQPVVYDGDPMQDHSLVAFLDKFIVKKPKANVRSGSVMQPPVVRPSEHSVAQLGHEAFSALAESEVQPDEVFFHRFHSLQTVKARRNAAQAAKKARKAKRGEDEGSEESSSDVNDMDEDETDAFMDDQEAGVDDTMGDPDVGGFDYDQLEKEMNEEGSEGASDDEEYEEEEEGGDADDDGAEGSSEGFEGSSGGEDQPSEAGDEDAALAGTAEGSEEQDDGYDEELQSLGLKGIMGLPSPSESEEEEQEEEGDAAGQRGAGKKNGARSGAANMEGVRQGVDKGSSRKRARPSHETDKEEEEEEEDGDAKLGARTFDFSEEGSDEEGGEDVSPPPASSDAEDEDFPDMDEGNKEEEEETAQAAEEESDGHEEDDGRHPVGSQVAKGRQGPNTTQHQSKKQKHGQKKTSVFASADDYADVLAEFERQQQQQGGQNEDMGSARQQHRQKKPQGKAAGGSRKARR</sequence>
<dbReference type="EMBL" id="MU069728">
    <property type="protein sequence ID" value="KAF5834969.1"/>
    <property type="molecule type" value="Genomic_DNA"/>
</dbReference>
<feature type="compositionally biased region" description="Low complexity" evidence="2">
    <location>
        <begin position="74"/>
        <end position="117"/>
    </location>
</feature>
<proteinExistence type="inferred from homology"/>
<feature type="region of interest" description="Disordered" evidence="2">
    <location>
        <begin position="484"/>
        <end position="504"/>
    </location>
</feature>
<dbReference type="InterPro" id="IPR040155">
    <property type="entry name" value="CEBPZ/Mak21-like"/>
</dbReference>
<dbReference type="SUPFAM" id="SSF48371">
    <property type="entry name" value="ARM repeat"/>
    <property type="match status" value="1"/>
</dbReference>
<feature type="compositionally biased region" description="Acidic residues" evidence="2">
    <location>
        <begin position="984"/>
        <end position="993"/>
    </location>
</feature>
<dbReference type="Pfam" id="PF03914">
    <property type="entry name" value="CBF"/>
    <property type="match status" value="1"/>
</dbReference>
<evidence type="ECO:0000313" key="4">
    <source>
        <dbReference type="EMBL" id="KAF5834969.1"/>
    </source>
</evidence>
<evidence type="ECO:0000313" key="5">
    <source>
        <dbReference type="Proteomes" id="UP000815325"/>
    </source>
</evidence>
<dbReference type="PANTHER" id="PTHR12048">
    <property type="entry name" value="CCAAT-BINDING FACTOR-RELATED"/>
    <property type="match status" value="1"/>
</dbReference>
<comment type="similarity">
    <text evidence="1">Belongs to the CBF/MAK21 family.</text>
</comment>
<feature type="compositionally biased region" description="Acidic residues" evidence="2">
    <location>
        <begin position="1125"/>
        <end position="1158"/>
    </location>
</feature>
<name>A0ABQ7GK55_DUNSA</name>
<feature type="region of interest" description="Disordered" evidence="2">
    <location>
        <begin position="159"/>
        <end position="178"/>
    </location>
</feature>
<accession>A0ABQ7GK55</accession>
<dbReference type="InterPro" id="IPR016024">
    <property type="entry name" value="ARM-type_fold"/>
</dbReference>
<organism evidence="4 5">
    <name type="scientific">Dunaliella salina</name>
    <name type="common">Green alga</name>
    <name type="synonym">Protococcus salinus</name>
    <dbReference type="NCBI Taxonomy" id="3046"/>
    <lineage>
        <taxon>Eukaryota</taxon>
        <taxon>Viridiplantae</taxon>
        <taxon>Chlorophyta</taxon>
        <taxon>core chlorophytes</taxon>
        <taxon>Chlorophyceae</taxon>
        <taxon>CS clade</taxon>
        <taxon>Chlamydomonadales</taxon>
        <taxon>Dunaliellaceae</taxon>
        <taxon>Dunaliella</taxon>
    </lineage>
</organism>
<dbReference type="Proteomes" id="UP000815325">
    <property type="component" value="Unassembled WGS sequence"/>
</dbReference>
<dbReference type="PANTHER" id="PTHR12048:SF0">
    <property type="entry name" value="CCAAT_ENHANCER-BINDING PROTEIN ZETA"/>
    <property type="match status" value="1"/>
</dbReference>
<protein>
    <submittedName>
        <fullName evidence="4">CBF/Mak21 family-domain-containing protein</fullName>
    </submittedName>
</protein>
<feature type="compositionally biased region" description="Basic residues" evidence="2">
    <location>
        <begin position="1182"/>
        <end position="1191"/>
    </location>
</feature>
<gene>
    <name evidence="4" type="ORF">DUNSADRAFT_8069</name>
</gene>
<feature type="compositionally biased region" description="Acidic residues" evidence="2">
    <location>
        <begin position="1104"/>
        <end position="1115"/>
    </location>
</feature>
<keyword evidence="5" id="KW-1185">Reference proteome</keyword>